<feature type="compositionally biased region" description="Basic and acidic residues" evidence="1">
    <location>
        <begin position="94"/>
        <end position="110"/>
    </location>
</feature>
<feature type="region of interest" description="Disordered" evidence="1">
    <location>
        <begin position="248"/>
        <end position="336"/>
    </location>
</feature>
<feature type="domain" description="WW" evidence="2">
    <location>
        <begin position="520"/>
        <end position="554"/>
    </location>
</feature>
<feature type="region of interest" description="Disordered" evidence="1">
    <location>
        <begin position="1"/>
        <end position="44"/>
    </location>
</feature>
<dbReference type="PROSITE" id="PS01159">
    <property type="entry name" value="WW_DOMAIN_1"/>
    <property type="match status" value="2"/>
</dbReference>
<evidence type="ECO:0000256" key="1">
    <source>
        <dbReference type="SAM" id="MobiDB-lite"/>
    </source>
</evidence>
<dbReference type="InterPro" id="IPR001202">
    <property type="entry name" value="WW_dom"/>
</dbReference>
<evidence type="ECO:0000259" key="2">
    <source>
        <dbReference type="PROSITE" id="PS50020"/>
    </source>
</evidence>
<organism evidence="3">
    <name type="scientific">Haptolina brevifila</name>
    <dbReference type="NCBI Taxonomy" id="156173"/>
    <lineage>
        <taxon>Eukaryota</taxon>
        <taxon>Haptista</taxon>
        <taxon>Haptophyta</taxon>
        <taxon>Prymnesiophyceae</taxon>
        <taxon>Prymnesiales</taxon>
        <taxon>Prymnesiaceae</taxon>
        <taxon>Haptolina</taxon>
    </lineage>
</organism>
<dbReference type="Gene3D" id="2.20.70.10">
    <property type="match status" value="2"/>
</dbReference>
<gene>
    <name evidence="3" type="ORF">CBRE1094_LOCUS34713</name>
</gene>
<evidence type="ECO:0000313" key="3">
    <source>
        <dbReference type="EMBL" id="CAD9521827.1"/>
    </source>
</evidence>
<dbReference type="AlphaFoldDB" id="A0A7S2ILW2"/>
<accession>A0A7S2ILW2</accession>
<feature type="region of interest" description="Disordered" evidence="1">
    <location>
        <begin position="90"/>
        <end position="110"/>
    </location>
</feature>
<feature type="domain" description="WW" evidence="2">
    <location>
        <begin position="385"/>
        <end position="419"/>
    </location>
</feature>
<protein>
    <recommendedName>
        <fullName evidence="2">WW domain-containing protein</fullName>
    </recommendedName>
</protein>
<feature type="compositionally biased region" description="Pro residues" evidence="1">
    <location>
        <begin position="284"/>
        <end position="294"/>
    </location>
</feature>
<sequence length="597" mass="62809">MVVDSDSDTALFRRDMSPSTRWDDDDDSKPSYRGSRNYEGFGSSMSDTIGDAFDSVKRAAAQLKENMERQFQESFSNEAQKANSTVLQTVGEDGQDRAVEPSKSKDEDRHIRGMMPEGCFCYLRGYSCTLHNSQESWRLQRDFQKHIHNNLDPKHVGEHATILASGDAAVIQDVADANATDATDATELSAAMQASKSSGMAPSPASEHHDLDEVMAQLIEMGFEPNRVASVLERHPTLVLATSAMLELEDSEGDAETPQVSSDISSPPSQPLPTPLPMMQATPPTSPAAAPPPEESTSSHVNLHASVPQSMPAPVPSAAGPVQRLAPPGSVGVQSPNDTVKSSLRLAQPQINQPHAASVLSSPTRVATHGAENGVSNGGAALRFMALPTGWHACHDPRTGCPYWFHTGTQWSQWTYPCLGAAIPDPGSTPGISAQTAASGFPLQLPLNPTSMSSTCAMAELPARSACAIPCATAGCTTIAAPPTASSSPVSLNTSDNGLTAAAAAAASAPPSFPPKGLTGTLPAGWHECVDQTHNRSYWFNTVTKQSQWTLPTAAAAIPLPAMPFPEASLPPNPTLPAAELGGVSDMAASYGLPLHN</sequence>
<dbReference type="InterPro" id="IPR036020">
    <property type="entry name" value="WW_dom_sf"/>
</dbReference>
<reference evidence="3" key="1">
    <citation type="submission" date="2021-01" db="EMBL/GenBank/DDBJ databases">
        <authorList>
            <person name="Corre E."/>
            <person name="Pelletier E."/>
            <person name="Niang G."/>
            <person name="Scheremetjew M."/>
            <person name="Finn R."/>
            <person name="Kale V."/>
            <person name="Holt S."/>
            <person name="Cochrane G."/>
            <person name="Meng A."/>
            <person name="Brown T."/>
            <person name="Cohen L."/>
        </authorList>
    </citation>
    <scope>NUCLEOTIDE SEQUENCE</scope>
    <source>
        <strain evidence="3">UTEX LB 985</strain>
    </source>
</reference>
<proteinExistence type="predicted"/>
<name>A0A7S2ILW2_9EUKA</name>
<dbReference type="Pfam" id="PF00397">
    <property type="entry name" value="WW"/>
    <property type="match status" value="1"/>
</dbReference>
<dbReference type="SUPFAM" id="SSF51045">
    <property type="entry name" value="WW domain"/>
    <property type="match status" value="2"/>
</dbReference>
<dbReference type="CDD" id="cd00201">
    <property type="entry name" value="WW"/>
    <property type="match status" value="2"/>
</dbReference>
<dbReference type="SMART" id="SM00456">
    <property type="entry name" value="WW"/>
    <property type="match status" value="2"/>
</dbReference>
<dbReference type="PROSITE" id="PS50020">
    <property type="entry name" value="WW_DOMAIN_2"/>
    <property type="match status" value="2"/>
</dbReference>
<dbReference type="EMBL" id="HBGU01063740">
    <property type="protein sequence ID" value="CAD9521827.1"/>
    <property type="molecule type" value="Transcribed_RNA"/>
</dbReference>